<dbReference type="AlphaFoldDB" id="A0A511QN23"/>
<accession>A0A511QN23</accession>
<keyword evidence="2" id="KW-1185">Reference proteome</keyword>
<protein>
    <submittedName>
        <fullName evidence="1">Uncharacterized protein</fullName>
    </submittedName>
</protein>
<dbReference type="InterPro" id="IPR012902">
    <property type="entry name" value="N_methyl_site"/>
</dbReference>
<reference evidence="1 2" key="1">
    <citation type="submission" date="2019-07" db="EMBL/GenBank/DDBJ databases">
        <title>Whole genome shotgun sequence of Vibrio superstes NBRC 103154.</title>
        <authorList>
            <person name="Hosoyama A."/>
            <person name="Uohara A."/>
            <person name="Ohji S."/>
            <person name="Ichikawa N."/>
        </authorList>
    </citation>
    <scope>NUCLEOTIDE SEQUENCE [LARGE SCALE GENOMIC DNA]</scope>
    <source>
        <strain evidence="1 2">NBRC 103154</strain>
    </source>
</reference>
<organism evidence="1 2">
    <name type="scientific">Vibrio superstes NBRC 103154</name>
    <dbReference type="NCBI Taxonomy" id="1219062"/>
    <lineage>
        <taxon>Bacteria</taxon>
        <taxon>Pseudomonadati</taxon>
        <taxon>Pseudomonadota</taxon>
        <taxon>Gammaproteobacteria</taxon>
        <taxon>Vibrionales</taxon>
        <taxon>Vibrionaceae</taxon>
        <taxon>Vibrio</taxon>
    </lineage>
</organism>
<proteinExistence type="predicted"/>
<dbReference type="PROSITE" id="PS00409">
    <property type="entry name" value="PROKAR_NTER_METHYL"/>
    <property type="match status" value="1"/>
</dbReference>
<comment type="caution">
    <text evidence="1">The sequence shown here is derived from an EMBL/GenBank/DDBJ whole genome shotgun (WGS) entry which is preliminary data.</text>
</comment>
<gene>
    <name evidence="1" type="ORF">VSU01S_09730</name>
</gene>
<evidence type="ECO:0000313" key="1">
    <source>
        <dbReference type="EMBL" id="GEM78728.1"/>
    </source>
</evidence>
<dbReference type="OrthoDB" id="5906375at2"/>
<name>A0A511QN23_9VIBR</name>
<dbReference type="EMBL" id="BJXK01000003">
    <property type="protein sequence ID" value="GEM78728.1"/>
    <property type="molecule type" value="Genomic_DNA"/>
</dbReference>
<sequence length="188" mass="20795">MLRAQSGLSLLELLLGLGLSSLLLLSSSSLFVHQQQLLSQQIKRTQLLIASHHLATYLRGEIRRAGYAQSSGIEIQESKIALGYKDDTGEYRRVSIWRDALQYKLKYCADSHASELPLLDTCSNTINFSMLNDKLLSMRGFEVSKASDGVSLLRIDYAIGLKGESPKANFIYVASRNLPVEVDGDASQ</sequence>
<evidence type="ECO:0000313" key="2">
    <source>
        <dbReference type="Proteomes" id="UP000321113"/>
    </source>
</evidence>
<dbReference type="Proteomes" id="UP000321113">
    <property type="component" value="Unassembled WGS sequence"/>
</dbReference>
<dbReference type="RefSeq" id="WP_119011149.1">
    <property type="nucleotide sequence ID" value="NZ_BJXK01000003.1"/>
</dbReference>